<dbReference type="Proteomes" id="UP000629098">
    <property type="component" value="Unassembled WGS sequence"/>
</dbReference>
<reference evidence="3" key="1">
    <citation type="submission" date="2020-09" db="EMBL/GenBank/DDBJ databases">
        <title>Iningainema tapete sp. nov. (Scytonemataceae, Cyanobacteria) from greenhouses in central Florida (USA) produces two types of nodularin with biosynthetic potential for microcystin-LR and anabaenopeptins.</title>
        <authorList>
            <person name="Berthold D.E."/>
            <person name="Lefler F.W."/>
            <person name="Huang I.-S."/>
            <person name="Abdulla H."/>
            <person name="Zimba P.V."/>
            <person name="Laughinghouse H.D. IV."/>
        </authorList>
    </citation>
    <scope>NUCLEOTIDE SEQUENCE</scope>
    <source>
        <strain evidence="3">BLCCT55</strain>
    </source>
</reference>
<keyword evidence="1" id="KW-1133">Transmembrane helix</keyword>
<keyword evidence="1" id="KW-0812">Transmembrane</keyword>
<evidence type="ECO:0000313" key="4">
    <source>
        <dbReference type="Proteomes" id="UP000629098"/>
    </source>
</evidence>
<accession>A0A8J7CAH5</accession>
<comment type="caution">
    <text evidence="3">The sequence shown here is derived from an EMBL/GenBank/DDBJ whole genome shotgun (WGS) entry which is preliminary data.</text>
</comment>
<gene>
    <name evidence="3" type="ORF">ICL16_35115</name>
</gene>
<sequence>MNKLLKTNTTTQNSSKTIATQWYEERSRQARTSFNIAIALATATVIFGITAAVSVCTKNVPIATATAVVGLTSGVASKRLFQIYDNTNKKLDDVAKELLDDQ</sequence>
<dbReference type="InterPro" id="IPR048567">
    <property type="entry name" value="CyanoTRADDas_TM"/>
</dbReference>
<keyword evidence="1" id="KW-0472">Membrane</keyword>
<dbReference type="AlphaFoldDB" id="A0A8J7CAH5"/>
<evidence type="ECO:0000259" key="2">
    <source>
        <dbReference type="Pfam" id="PF20712"/>
    </source>
</evidence>
<dbReference type="Pfam" id="PF20712">
    <property type="entry name" value="CyanoTRADDas_TM"/>
    <property type="match status" value="1"/>
</dbReference>
<evidence type="ECO:0000256" key="1">
    <source>
        <dbReference type="SAM" id="Phobius"/>
    </source>
</evidence>
<feature type="transmembrane region" description="Helical" evidence="1">
    <location>
        <begin position="34"/>
        <end position="54"/>
    </location>
</feature>
<protein>
    <recommendedName>
        <fullName evidence="2">Cyanobacterial TRADD-N associated 2 transmembrane domain-containing protein</fullName>
    </recommendedName>
</protein>
<dbReference type="EMBL" id="JACXAE010000106">
    <property type="protein sequence ID" value="MBD2777136.1"/>
    <property type="molecule type" value="Genomic_DNA"/>
</dbReference>
<feature type="transmembrane region" description="Helical" evidence="1">
    <location>
        <begin position="60"/>
        <end position="81"/>
    </location>
</feature>
<organism evidence="3 4">
    <name type="scientific">Iningainema tapete BLCC-T55</name>
    <dbReference type="NCBI Taxonomy" id="2748662"/>
    <lineage>
        <taxon>Bacteria</taxon>
        <taxon>Bacillati</taxon>
        <taxon>Cyanobacteriota</taxon>
        <taxon>Cyanophyceae</taxon>
        <taxon>Nostocales</taxon>
        <taxon>Scytonemataceae</taxon>
        <taxon>Iningainema tapete</taxon>
    </lineage>
</organism>
<name>A0A8J7CAH5_9CYAN</name>
<feature type="domain" description="Cyanobacterial TRADD-N associated 2 transmembrane" evidence="2">
    <location>
        <begin position="25"/>
        <end position="91"/>
    </location>
</feature>
<keyword evidence="4" id="KW-1185">Reference proteome</keyword>
<proteinExistence type="predicted"/>
<dbReference type="RefSeq" id="WP_190836209.1">
    <property type="nucleotide sequence ID" value="NZ_CAWPPI010000106.1"/>
</dbReference>
<evidence type="ECO:0000313" key="3">
    <source>
        <dbReference type="EMBL" id="MBD2777136.1"/>
    </source>
</evidence>